<dbReference type="EMBL" id="OR769218">
    <property type="protein sequence ID" value="WQJ54028.1"/>
    <property type="molecule type" value="Genomic_DNA"/>
</dbReference>
<name>A0ABZ0Z7N0_9CAUD</name>
<dbReference type="Proteomes" id="UP001346559">
    <property type="component" value="Segment"/>
</dbReference>
<evidence type="ECO:0000313" key="2">
    <source>
        <dbReference type="Proteomes" id="UP001346559"/>
    </source>
</evidence>
<protein>
    <submittedName>
        <fullName evidence="1">Uncharacterized protein</fullName>
    </submittedName>
</protein>
<accession>A0ABZ0Z7N0</accession>
<reference evidence="1 2" key="1">
    <citation type="submission" date="2023-11" db="EMBL/GenBank/DDBJ databases">
        <authorList>
            <person name="Cook R."/>
            <person name="Crisci M."/>
            <person name="Pye H."/>
            <person name="Adriaenssens E."/>
            <person name="Santini J."/>
        </authorList>
    </citation>
    <scope>NUCLEOTIDE SEQUENCE [LARGE SCALE GENOMIC DNA]</scope>
    <source>
        <strain evidence="1">Lak_Megaphage_RVC_AP1_GC26</strain>
    </source>
</reference>
<evidence type="ECO:0000313" key="1">
    <source>
        <dbReference type="EMBL" id="WQJ54028.1"/>
    </source>
</evidence>
<keyword evidence="2" id="KW-1185">Reference proteome</keyword>
<sequence length="118" mass="13994">MTTVYIDSILYSPKDYNSMYNYNQYNPFENKQNNILDIINTTKKDDVITGDECFIYKNPDGTLKKMDINGISEMIYKKMEKHLISDHDKTQDTNIKNIKHTVNDINNINIWTEFNEKK</sequence>
<organism evidence="1 2">
    <name type="scientific">phage Lak_Megaphage_RVC_AP1_GC26</name>
    <dbReference type="NCBI Taxonomy" id="3109224"/>
    <lineage>
        <taxon>Viruses</taxon>
        <taxon>Duplodnaviria</taxon>
        <taxon>Heunggongvirae</taxon>
        <taxon>Uroviricota</taxon>
        <taxon>Caudoviricetes</taxon>
        <taxon>Caudoviricetes code 15 clade</taxon>
    </lineage>
</organism>
<proteinExistence type="predicted"/>